<dbReference type="Gene3D" id="1.20.1600.10">
    <property type="entry name" value="Outer membrane efflux proteins (OEP)"/>
    <property type="match status" value="1"/>
</dbReference>
<evidence type="ECO:0000256" key="8">
    <source>
        <dbReference type="SAM" id="SignalP"/>
    </source>
</evidence>
<dbReference type="Proteomes" id="UP001232063">
    <property type="component" value="Unassembled WGS sequence"/>
</dbReference>
<evidence type="ECO:0000256" key="1">
    <source>
        <dbReference type="ARBA" id="ARBA00004442"/>
    </source>
</evidence>
<evidence type="ECO:0000256" key="3">
    <source>
        <dbReference type="ARBA" id="ARBA00022448"/>
    </source>
</evidence>
<comment type="similarity">
    <text evidence="2">Belongs to the outer membrane factor (OMF) (TC 1.B.17) family.</text>
</comment>
<dbReference type="PANTHER" id="PTHR30026">
    <property type="entry name" value="OUTER MEMBRANE PROTEIN TOLC"/>
    <property type="match status" value="1"/>
</dbReference>
<dbReference type="GO" id="GO:1990281">
    <property type="term" value="C:efflux pump complex"/>
    <property type="evidence" value="ECO:0007669"/>
    <property type="project" value="TreeGrafter"/>
</dbReference>
<keyword evidence="3" id="KW-0813">Transport</keyword>
<dbReference type="AlphaFoldDB" id="A0AAE3R767"/>
<keyword evidence="10" id="KW-1185">Reference proteome</keyword>
<dbReference type="GO" id="GO:0015288">
    <property type="term" value="F:porin activity"/>
    <property type="evidence" value="ECO:0007669"/>
    <property type="project" value="TreeGrafter"/>
</dbReference>
<dbReference type="InterPro" id="IPR051906">
    <property type="entry name" value="TolC-like"/>
</dbReference>
<reference evidence="9" key="1">
    <citation type="submission" date="2023-05" db="EMBL/GenBank/DDBJ databases">
        <authorList>
            <person name="Zhang X."/>
        </authorList>
    </citation>
    <scope>NUCLEOTIDE SEQUENCE</scope>
    <source>
        <strain evidence="9">BD1B2-1</strain>
    </source>
</reference>
<feature type="signal peptide" evidence="8">
    <location>
        <begin position="1"/>
        <end position="24"/>
    </location>
</feature>
<dbReference type="GO" id="GO:0015562">
    <property type="term" value="F:efflux transmembrane transporter activity"/>
    <property type="evidence" value="ECO:0007669"/>
    <property type="project" value="InterPro"/>
</dbReference>
<gene>
    <name evidence="9" type="ORF">QNI22_19390</name>
</gene>
<evidence type="ECO:0000256" key="7">
    <source>
        <dbReference type="ARBA" id="ARBA00023237"/>
    </source>
</evidence>
<comment type="caution">
    <text evidence="9">The sequence shown here is derived from an EMBL/GenBank/DDBJ whole genome shotgun (WGS) entry which is preliminary data.</text>
</comment>
<dbReference type="GO" id="GO:0009279">
    <property type="term" value="C:cell outer membrane"/>
    <property type="evidence" value="ECO:0007669"/>
    <property type="project" value="UniProtKB-SubCell"/>
</dbReference>
<sequence>MITRITTRCFRMFTVLLFPSMLYAQSAVLEDYVKEGIKSNLTLRQENLELEKSMETLTQVRALYMPRVYLNATYTLAYGGRRLQFPVGDLLNPVYATLNQMTGTDKFPSVQNVDIQLAPNNFQETTIAFQQSIFNSDIYFSYKIQKDLVSAQLARRNVYENELRYTIVEAYYQYLQTLEASKVLTQSKTILQELLKLNQKLVANNTATKDVVFSSEYEISKIEQQLAFAEKNEQTARSYFNFLLNRDLTSSILVDSAAYTSAAQTSLTDLEQTALSNRQEIQQINHSIKANENNIRLNRNNRLLPNVFVGGSVGYQGFGYTFDSSQQYAIAQFGLQWNIFKGGEKRSKEQQSRIQANLLSSKFTELQQQIRLQVTQAYYDLQASRKSLTAAEEGLNKALQSFRIIDSRYRNNQALLVEFLRAENDVTTARLSVSIARYDLQAKQAQLNKVIALQ</sequence>
<evidence type="ECO:0000313" key="9">
    <source>
        <dbReference type="EMBL" id="MDJ1502842.1"/>
    </source>
</evidence>
<dbReference type="RefSeq" id="WP_314513162.1">
    <property type="nucleotide sequence ID" value="NZ_JASJOU010000006.1"/>
</dbReference>
<dbReference type="SUPFAM" id="SSF56954">
    <property type="entry name" value="Outer membrane efflux proteins (OEP)"/>
    <property type="match status" value="1"/>
</dbReference>
<dbReference type="Pfam" id="PF02321">
    <property type="entry name" value="OEP"/>
    <property type="match status" value="1"/>
</dbReference>
<keyword evidence="5" id="KW-0812">Transmembrane</keyword>
<dbReference type="PANTHER" id="PTHR30026:SF20">
    <property type="entry name" value="OUTER MEMBRANE PROTEIN TOLC"/>
    <property type="match status" value="1"/>
</dbReference>
<comment type="subcellular location">
    <subcellularLocation>
        <location evidence="1">Cell outer membrane</location>
    </subcellularLocation>
</comment>
<evidence type="ECO:0000256" key="6">
    <source>
        <dbReference type="ARBA" id="ARBA00023136"/>
    </source>
</evidence>
<evidence type="ECO:0000256" key="5">
    <source>
        <dbReference type="ARBA" id="ARBA00022692"/>
    </source>
</evidence>
<keyword evidence="8" id="KW-0732">Signal</keyword>
<evidence type="ECO:0000313" key="10">
    <source>
        <dbReference type="Proteomes" id="UP001232063"/>
    </source>
</evidence>
<feature type="chain" id="PRO_5042023729" evidence="8">
    <location>
        <begin position="25"/>
        <end position="454"/>
    </location>
</feature>
<evidence type="ECO:0000256" key="4">
    <source>
        <dbReference type="ARBA" id="ARBA00022452"/>
    </source>
</evidence>
<dbReference type="InterPro" id="IPR003423">
    <property type="entry name" value="OMP_efflux"/>
</dbReference>
<keyword evidence="4" id="KW-1134">Transmembrane beta strand</keyword>
<keyword evidence="6" id="KW-0472">Membrane</keyword>
<evidence type="ECO:0000256" key="2">
    <source>
        <dbReference type="ARBA" id="ARBA00007613"/>
    </source>
</evidence>
<organism evidence="9 10">
    <name type="scientific">Xanthocytophaga agilis</name>
    <dbReference type="NCBI Taxonomy" id="3048010"/>
    <lineage>
        <taxon>Bacteria</taxon>
        <taxon>Pseudomonadati</taxon>
        <taxon>Bacteroidota</taxon>
        <taxon>Cytophagia</taxon>
        <taxon>Cytophagales</taxon>
        <taxon>Rhodocytophagaceae</taxon>
        <taxon>Xanthocytophaga</taxon>
    </lineage>
</organism>
<dbReference type="EMBL" id="JASJOU010000006">
    <property type="protein sequence ID" value="MDJ1502842.1"/>
    <property type="molecule type" value="Genomic_DNA"/>
</dbReference>
<name>A0AAE3R767_9BACT</name>
<protein>
    <submittedName>
        <fullName evidence="9">TolC family protein</fullName>
    </submittedName>
</protein>
<keyword evidence="7" id="KW-0998">Cell outer membrane</keyword>
<proteinExistence type="inferred from homology"/>
<accession>A0AAE3R767</accession>